<dbReference type="PROSITE" id="PS50893">
    <property type="entry name" value="ABC_TRANSPORTER_2"/>
    <property type="match status" value="1"/>
</dbReference>
<evidence type="ECO:0000256" key="3">
    <source>
        <dbReference type="ARBA" id="ARBA00022448"/>
    </source>
</evidence>
<comment type="subcellular location">
    <subcellularLocation>
        <location evidence="1">Cell inner membrane</location>
        <topology evidence="1">Peripheral membrane protein</topology>
    </subcellularLocation>
</comment>
<dbReference type="InterPro" id="IPR003439">
    <property type="entry name" value="ABC_transporter-like_ATP-bd"/>
</dbReference>
<dbReference type="InterPro" id="IPR013611">
    <property type="entry name" value="Transp-assoc_OB_typ2"/>
</dbReference>
<proteinExistence type="inferred from homology"/>
<comment type="similarity">
    <text evidence="2">Belongs to the ABC transporter superfamily.</text>
</comment>
<dbReference type="AlphaFoldDB" id="A0A9E7ZJL2"/>
<dbReference type="PANTHER" id="PTHR42781:SF4">
    <property type="entry name" value="SPERMIDINE_PUTRESCINE IMPORT ATP-BINDING PROTEIN POTA"/>
    <property type="match status" value="1"/>
</dbReference>
<dbReference type="InterPro" id="IPR008995">
    <property type="entry name" value="Mo/tungstate-bd_C_term_dom"/>
</dbReference>
<feature type="domain" description="ABC transporter" evidence="6">
    <location>
        <begin position="4"/>
        <end position="234"/>
    </location>
</feature>
<accession>A0A9E7ZJL2</accession>
<reference evidence="7" key="1">
    <citation type="submission" date="2022-08" db="EMBL/GenBank/DDBJ databases">
        <title>Complete Genome Sequences of 2 Bosea sp. soil isolates.</title>
        <authorList>
            <person name="Alvarez Arevalo M."/>
            <person name="Sterndorff E.B."/>
            <person name="Faurdal D."/>
            <person name="Joergensen T.S."/>
            <person name="Weber T."/>
        </authorList>
    </citation>
    <scope>NUCLEOTIDE SEQUENCE</scope>
    <source>
        <strain evidence="7">NBC_00436</strain>
    </source>
</reference>
<dbReference type="PROSITE" id="PS00211">
    <property type="entry name" value="ABC_TRANSPORTER_1"/>
    <property type="match status" value="1"/>
</dbReference>
<dbReference type="InterPro" id="IPR027417">
    <property type="entry name" value="P-loop_NTPase"/>
</dbReference>
<dbReference type="PANTHER" id="PTHR42781">
    <property type="entry name" value="SPERMIDINE/PUTRESCINE IMPORT ATP-BINDING PROTEIN POTA"/>
    <property type="match status" value="1"/>
</dbReference>
<evidence type="ECO:0000256" key="2">
    <source>
        <dbReference type="ARBA" id="ARBA00005417"/>
    </source>
</evidence>
<dbReference type="Pfam" id="PF08402">
    <property type="entry name" value="TOBE_2"/>
    <property type="match status" value="1"/>
</dbReference>
<dbReference type="Pfam" id="PF00005">
    <property type="entry name" value="ABC_tran"/>
    <property type="match status" value="1"/>
</dbReference>
<name>A0A9E7ZJL2_9HYPH</name>
<gene>
    <name evidence="7" type="ORF">NWE54_19955</name>
</gene>
<dbReference type="Gene3D" id="2.40.50.140">
    <property type="entry name" value="Nucleic acid-binding proteins"/>
    <property type="match status" value="1"/>
</dbReference>
<dbReference type="SUPFAM" id="SSF52540">
    <property type="entry name" value="P-loop containing nucleoside triphosphate hydrolases"/>
    <property type="match status" value="1"/>
</dbReference>
<dbReference type="InterPro" id="IPR017871">
    <property type="entry name" value="ABC_transporter-like_CS"/>
</dbReference>
<dbReference type="SUPFAM" id="SSF50331">
    <property type="entry name" value="MOP-like"/>
    <property type="match status" value="1"/>
</dbReference>
<dbReference type="GO" id="GO:0140359">
    <property type="term" value="F:ABC-type transporter activity"/>
    <property type="evidence" value="ECO:0007669"/>
    <property type="project" value="UniProtKB-ARBA"/>
</dbReference>
<keyword evidence="3" id="KW-0813">Transport</keyword>
<dbReference type="GO" id="GO:0043190">
    <property type="term" value="C:ATP-binding cassette (ABC) transporter complex"/>
    <property type="evidence" value="ECO:0007669"/>
    <property type="project" value="InterPro"/>
</dbReference>
<dbReference type="EMBL" id="CP102774">
    <property type="protein sequence ID" value="UZF86063.1"/>
    <property type="molecule type" value="Genomic_DNA"/>
</dbReference>
<dbReference type="Gene3D" id="3.40.50.300">
    <property type="entry name" value="P-loop containing nucleotide triphosphate hydrolases"/>
    <property type="match status" value="1"/>
</dbReference>
<dbReference type="FunFam" id="3.40.50.300:FF:000042">
    <property type="entry name" value="Maltose/maltodextrin ABC transporter, ATP-binding protein"/>
    <property type="match status" value="1"/>
</dbReference>
<keyword evidence="5 7" id="KW-0067">ATP-binding</keyword>
<dbReference type="GO" id="GO:0005524">
    <property type="term" value="F:ATP binding"/>
    <property type="evidence" value="ECO:0007669"/>
    <property type="project" value="UniProtKB-KW"/>
</dbReference>
<dbReference type="InterPro" id="IPR003593">
    <property type="entry name" value="AAA+_ATPase"/>
</dbReference>
<dbReference type="SMART" id="SM00382">
    <property type="entry name" value="AAA"/>
    <property type="match status" value="1"/>
</dbReference>
<evidence type="ECO:0000259" key="6">
    <source>
        <dbReference type="PROSITE" id="PS50893"/>
    </source>
</evidence>
<dbReference type="Gene3D" id="2.40.50.100">
    <property type="match status" value="1"/>
</dbReference>
<organism evidence="7">
    <name type="scientific">Bosea sp. NBC_00436</name>
    <dbReference type="NCBI Taxonomy" id="2969620"/>
    <lineage>
        <taxon>Bacteria</taxon>
        <taxon>Pseudomonadati</taxon>
        <taxon>Pseudomonadota</taxon>
        <taxon>Alphaproteobacteria</taxon>
        <taxon>Hyphomicrobiales</taxon>
        <taxon>Boseaceae</taxon>
        <taxon>Bosea</taxon>
    </lineage>
</organism>
<dbReference type="InterPro" id="IPR050093">
    <property type="entry name" value="ABC_SmlMolc_Importer"/>
</dbReference>
<evidence type="ECO:0000256" key="5">
    <source>
        <dbReference type="ARBA" id="ARBA00022840"/>
    </source>
</evidence>
<sequence length="358" mass="38092">MAQVDLVDVRKSYGGSVAVAGIDLSIRQGEFLAILGPSGCGKTTTLGMLAGFSAPTSGDILVDGTSVVGVPPHKRNVGVVFQSYALFPHLSVFDNVAFGLRMRKVPPAEIKTQVRRALDIVQLGALEDRGIRQMSGGQQQRVALARALVIEPALLLLDEPLSNLDATLREEMRFEIREIQKRIGITTVFVTHDQGEAMAAADRLVVMHKGRIAQCGTAQEIYDKPADAFVASFIGQSNRLPGMVEERAGGELRVRLKSGAILTLPEAAPMSKGDEVVVVMRPEHLVLRPAPGPDAPGLSGVVQRVTFLGSAFNIGIDIGGATLSVVQGISQGNIPPAVGEPVIINWKQFPPMAFRPAA</sequence>
<dbReference type="InterPro" id="IPR012340">
    <property type="entry name" value="NA-bd_OB-fold"/>
</dbReference>
<evidence type="ECO:0000256" key="1">
    <source>
        <dbReference type="ARBA" id="ARBA00004417"/>
    </source>
</evidence>
<evidence type="ECO:0000256" key="4">
    <source>
        <dbReference type="ARBA" id="ARBA00022741"/>
    </source>
</evidence>
<protein>
    <submittedName>
        <fullName evidence="7">ABC transporter ATP-binding protein</fullName>
    </submittedName>
</protein>
<keyword evidence="4" id="KW-0547">Nucleotide-binding</keyword>
<evidence type="ECO:0000313" key="7">
    <source>
        <dbReference type="EMBL" id="UZF86063.1"/>
    </source>
</evidence>
<dbReference type="GO" id="GO:0016887">
    <property type="term" value="F:ATP hydrolysis activity"/>
    <property type="evidence" value="ECO:0007669"/>
    <property type="project" value="InterPro"/>
</dbReference>